<reference evidence="2 3" key="2">
    <citation type="submission" date="2017-10" db="EMBL/GenBank/DDBJ databases">
        <title>Genome analyses suggest a sexual origin of heterokaryosis in a supposedly ancient asexual fungus.</title>
        <authorList>
            <person name="Corradi N."/>
            <person name="Sedzielewska K."/>
            <person name="Noel J."/>
            <person name="Charron P."/>
            <person name="Farinelli L."/>
            <person name="Marton T."/>
            <person name="Kruger M."/>
            <person name="Pelin A."/>
            <person name="Brachmann A."/>
            <person name="Corradi N."/>
        </authorList>
    </citation>
    <scope>NUCLEOTIDE SEQUENCE [LARGE SCALE GENOMIC DNA]</scope>
    <source>
        <strain evidence="2 3">A1</strain>
    </source>
</reference>
<dbReference type="VEuPathDB" id="FungiDB:FUN_019538"/>
<protein>
    <submittedName>
        <fullName evidence="2">Uncharacterized protein</fullName>
    </submittedName>
</protein>
<evidence type="ECO:0000313" key="2">
    <source>
        <dbReference type="EMBL" id="PKC61750.1"/>
    </source>
</evidence>
<accession>A0A2N0REN2</accession>
<reference evidence="2 3" key="1">
    <citation type="submission" date="2017-10" db="EMBL/GenBank/DDBJ databases">
        <title>Extensive intraspecific genome diversity in a model arbuscular mycorrhizal fungus.</title>
        <authorList>
            <person name="Chen E.C.H."/>
            <person name="Morin E."/>
            <person name="Baudet D."/>
            <person name="Noel J."/>
            <person name="Ndikumana S."/>
            <person name="Charron P."/>
            <person name="St-Onge C."/>
            <person name="Giorgi J."/>
            <person name="Grigoriev I.V."/>
            <person name="Roux C."/>
            <person name="Martin F.M."/>
            <person name="Corradi N."/>
        </authorList>
    </citation>
    <scope>NUCLEOTIDE SEQUENCE [LARGE SCALE GENOMIC DNA]</scope>
    <source>
        <strain evidence="2 3">A1</strain>
    </source>
</reference>
<comment type="caution">
    <text evidence="2">The sequence shown here is derived from an EMBL/GenBank/DDBJ whole genome shotgun (WGS) entry which is preliminary data.</text>
</comment>
<feature type="compositionally biased region" description="Polar residues" evidence="1">
    <location>
        <begin position="1"/>
        <end position="21"/>
    </location>
</feature>
<organism evidence="2 3">
    <name type="scientific">Rhizophagus irregularis</name>
    <dbReference type="NCBI Taxonomy" id="588596"/>
    <lineage>
        <taxon>Eukaryota</taxon>
        <taxon>Fungi</taxon>
        <taxon>Fungi incertae sedis</taxon>
        <taxon>Mucoromycota</taxon>
        <taxon>Glomeromycotina</taxon>
        <taxon>Glomeromycetes</taxon>
        <taxon>Glomerales</taxon>
        <taxon>Glomeraceae</taxon>
        <taxon>Rhizophagus</taxon>
    </lineage>
</organism>
<dbReference type="AlphaFoldDB" id="A0A2N0REN2"/>
<dbReference type="EMBL" id="LLXH01000942">
    <property type="protein sequence ID" value="PKC61750.1"/>
    <property type="molecule type" value="Genomic_DNA"/>
</dbReference>
<sequence>MEGESITASIMAPSQATSLDSFQIPRHQEPLRNASDSNSQDLDFEIIEDSNRIPIDSNANNAIPEIPARENEDIEDFADFANESLGNLFIYSFFVIY</sequence>
<feature type="region of interest" description="Disordered" evidence="1">
    <location>
        <begin position="1"/>
        <end position="40"/>
    </location>
</feature>
<name>A0A2N0REN2_9GLOM</name>
<evidence type="ECO:0000256" key="1">
    <source>
        <dbReference type="SAM" id="MobiDB-lite"/>
    </source>
</evidence>
<dbReference type="VEuPathDB" id="FungiDB:RhiirFUN_020980"/>
<gene>
    <name evidence="2" type="ORF">RhiirA1_271513</name>
</gene>
<evidence type="ECO:0000313" key="3">
    <source>
        <dbReference type="Proteomes" id="UP000232688"/>
    </source>
</evidence>
<dbReference type="Proteomes" id="UP000232688">
    <property type="component" value="Unassembled WGS sequence"/>
</dbReference>
<proteinExistence type="predicted"/>
<dbReference type="VEuPathDB" id="FungiDB:RhiirA1_271513"/>